<gene>
    <name evidence="2" type="ORF">SAMN05421827_104143</name>
</gene>
<dbReference type="AlphaFoldDB" id="A0A1G7SE55"/>
<dbReference type="Pfam" id="PF18480">
    <property type="entry name" value="DUF5615"/>
    <property type="match status" value="1"/>
</dbReference>
<evidence type="ECO:0000313" key="2">
    <source>
        <dbReference type="EMBL" id="SDG21184.1"/>
    </source>
</evidence>
<dbReference type="STRING" id="405671.SAMN05421827_104143"/>
<dbReference type="Proteomes" id="UP000199643">
    <property type="component" value="Unassembled WGS sequence"/>
</dbReference>
<reference evidence="3" key="1">
    <citation type="submission" date="2016-10" db="EMBL/GenBank/DDBJ databases">
        <authorList>
            <person name="Varghese N."/>
            <person name="Submissions S."/>
        </authorList>
    </citation>
    <scope>NUCLEOTIDE SEQUENCE [LARGE SCALE GENOMIC DNA]</scope>
    <source>
        <strain evidence="3">DSM 17933</strain>
    </source>
</reference>
<feature type="domain" description="DUF5615" evidence="1">
    <location>
        <begin position="5"/>
        <end position="105"/>
    </location>
</feature>
<evidence type="ECO:0000313" key="3">
    <source>
        <dbReference type="Proteomes" id="UP000199643"/>
    </source>
</evidence>
<sequence length="115" mass="13552">MEEFRFLIDVNLPRFFSLWNNAQYIHQADLGDEWSDTMIWQYAKAQNLTIITKDSDFSSRILLHTPPPKVIHIRLGNMKMSQFHDAINTLWPEVISLNKNYKLINVFADRIEGIT</sequence>
<proteinExistence type="predicted"/>
<dbReference type="RefSeq" id="WP_090498254.1">
    <property type="nucleotide sequence ID" value="NZ_FNCH01000004.1"/>
</dbReference>
<keyword evidence="3" id="KW-1185">Reference proteome</keyword>
<dbReference type="InterPro" id="IPR041049">
    <property type="entry name" value="DUF5615"/>
</dbReference>
<evidence type="ECO:0000259" key="1">
    <source>
        <dbReference type="Pfam" id="PF18480"/>
    </source>
</evidence>
<organism evidence="2 3">
    <name type="scientific">Pedobacter terrae</name>
    <dbReference type="NCBI Taxonomy" id="405671"/>
    <lineage>
        <taxon>Bacteria</taxon>
        <taxon>Pseudomonadati</taxon>
        <taxon>Bacteroidota</taxon>
        <taxon>Sphingobacteriia</taxon>
        <taxon>Sphingobacteriales</taxon>
        <taxon>Sphingobacteriaceae</taxon>
        <taxon>Pedobacter</taxon>
    </lineage>
</organism>
<dbReference type="OrthoDB" id="27473at2"/>
<protein>
    <submittedName>
        <fullName evidence="2">Predicted nuclease, contains PIN domain, potential toxin-antitoxin system component</fullName>
    </submittedName>
</protein>
<accession>A0A1G7SE55</accession>
<dbReference type="EMBL" id="FNCH01000004">
    <property type="protein sequence ID" value="SDG21184.1"/>
    <property type="molecule type" value="Genomic_DNA"/>
</dbReference>
<name>A0A1G7SE55_9SPHI</name>